<reference evidence="3" key="1">
    <citation type="journal article" date="2015" name="Genome Announc.">
        <title>High-Quality Draft Genome Sequence of Desulfovibrio carbinoliphilus FW-101-2B, an Organic Acid-Oxidizing Sulfate-Reducing Bacterium Isolated from Uranium(VI)-Contaminated Groundwater.</title>
        <authorList>
            <person name="Ramsay B.D."/>
            <person name="Hwang C."/>
            <person name="Woo H.L."/>
            <person name="Carroll S.L."/>
            <person name="Lucas S."/>
            <person name="Han J."/>
            <person name="Lapidus A.L."/>
            <person name="Cheng J.F."/>
            <person name="Goodwin L.A."/>
            <person name="Pitluck S."/>
            <person name="Peters L."/>
            <person name="Chertkov O."/>
            <person name="Held B."/>
            <person name="Detter J.C."/>
            <person name="Han C.S."/>
            <person name="Tapia R."/>
            <person name="Land M.L."/>
            <person name="Hauser L.J."/>
            <person name="Kyrpides N.C."/>
            <person name="Ivanova N.N."/>
            <person name="Mikhailova N."/>
            <person name="Pagani I."/>
            <person name="Woyke T."/>
            <person name="Arkin A.P."/>
            <person name="Dehal P."/>
            <person name="Chivian D."/>
            <person name="Criddle C.S."/>
            <person name="Wu W."/>
            <person name="Chakraborty R."/>
            <person name="Hazen T.C."/>
            <person name="Fields M.W."/>
        </authorList>
    </citation>
    <scope>NUCLEOTIDE SEQUENCE [LARGE SCALE GENOMIC DNA]</scope>
    <source>
        <strain evidence="3">FW-101-2B</strain>
    </source>
</reference>
<name>G7Q7E1_9BACT</name>
<dbReference type="Proteomes" id="UP000004662">
    <property type="component" value="Chromosome"/>
</dbReference>
<dbReference type="EMBL" id="CM001368">
    <property type="protein sequence ID" value="EHJ47094.1"/>
    <property type="molecule type" value="Genomic_DNA"/>
</dbReference>
<evidence type="ECO:0000313" key="3">
    <source>
        <dbReference type="Proteomes" id="UP000004662"/>
    </source>
</evidence>
<proteinExistence type="predicted"/>
<dbReference type="eggNOG" id="ENOG5030TBB">
    <property type="taxonomic scope" value="Bacteria"/>
</dbReference>
<protein>
    <submittedName>
        <fullName evidence="2">Uncharacterized protein</fullName>
    </submittedName>
</protein>
<dbReference type="STRING" id="694327.DFW101_1083"/>
<feature type="compositionally biased region" description="Basic residues" evidence="1">
    <location>
        <begin position="7"/>
        <end position="21"/>
    </location>
</feature>
<feature type="compositionally biased region" description="Low complexity" evidence="1">
    <location>
        <begin position="22"/>
        <end position="34"/>
    </location>
</feature>
<organism evidence="2 3">
    <name type="scientific">Solidesulfovibrio carbinoliphilus subsp. oakridgensis</name>
    <dbReference type="NCBI Taxonomy" id="694327"/>
    <lineage>
        <taxon>Bacteria</taxon>
        <taxon>Pseudomonadati</taxon>
        <taxon>Thermodesulfobacteriota</taxon>
        <taxon>Desulfovibrionia</taxon>
        <taxon>Desulfovibrionales</taxon>
        <taxon>Desulfovibrionaceae</taxon>
        <taxon>Solidesulfovibrio</taxon>
    </lineage>
</organism>
<accession>G7Q7E1</accession>
<sequence>MADACSPRHRAGAARNLKGRRAVAPPARRGGRAAIRLPYGRA</sequence>
<evidence type="ECO:0000313" key="2">
    <source>
        <dbReference type="EMBL" id="EHJ47094.1"/>
    </source>
</evidence>
<evidence type="ECO:0000256" key="1">
    <source>
        <dbReference type="SAM" id="MobiDB-lite"/>
    </source>
</evidence>
<keyword evidence="3" id="KW-1185">Reference proteome</keyword>
<dbReference type="AlphaFoldDB" id="G7Q7E1"/>
<dbReference type="HOGENOM" id="CLU_3250571_0_0_7"/>
<feature type="region of interest" description="Disordered" evidence="1">
    <location>
        <begin position="1"/>
        <end position="42"/>
    </location>
</feature>
<gene>
    <name evidence="2" type="ORF">DFW101_1083</name>
</gene>